<dbReference type="InterPro" id="IPR057678">
    <property type="entry name" value="DUF7918"/>
</dbReference>
<dbReference type="EMBL" id="JAWWNJ010000077">
    <property type="protein sequence ID" value="KAK7005974.1"/>
    <property type="molecule type" value="Genomic_DNA"/>
</dbReference>
<dbReference type="PANTHER" id="PTHR36223:SF1">
    <property type="entry name" value="TRANSCRIPTION ELONGATION FACTOR EAF N-TERMINAL DOMAIN-CONTAINING PROTEIN"/>
    <property type="match status" value="1"/>
</dbReference>
<protein>
    <recommendedName>
        <fullName evidence="2">DUF7918 domain-containing protein</fullName>
    </recommendedName>
</protein>
<proteinExistence type="predicted"/>
<evidence type="ECO:0000256" key="1">
    <source>
        <dbReference type="SAM" id="MobiDB-lite"/>
    </source>
</evidence>
<comment type="caution">
    <text evidence="3">The sequence shown here is derived from an EMBL/GenBank/DDBJ whole genome shotgun (WGS) entry which is preliminary data.</text>
</comment>
<accession>A0AAW0AAX7</accession>
<dbReference type="PANTHER" id="PTHR36223">
    <property type="entry name" value="BETA-LACTAMASE-TYPE TRANSPEPTIDASE FOLD DOMAIN CONTAINING PROTEIN"/>
    <property type="match status" value="1"/>
</dbReference>
<name>A0AAW0AAX7_9AGAR</name>
<keyword evidence="4" id="KW-1185">Reference proteome</keyword>
<evidence type="ECO:0000259" key="2">
    <source>
        <dbReference type="Pfam" id="PF25534"/>
    </source>
</evidence>
<dbReference type="Pfam" id="PF25534">
    <property type="entry name" value="DUF7918"/>
    <property type="match status" value="1"/>
</dbReference>
<evidence type="ECO:0000313" key="4">
    <source>
        <dbReference type="Proteomes" id="UP001362999"/>
    </source>
</evidence>
<sequence length="283" mass="31518">MLNFHGFSAWVCIDGIRRDGNGTPEYDIEVSEADKTVTCWIASELGKNFSVHWKTSTYQGDTGGYVKMDGVSCAGKILRAHPLPRDTYKEGVKEGQTLRRFAFSSLSLTDDDAYLGAPSQTLPDLGVIDLDIYPIRVNGSKRRATTQQTNLATLKVHERSKKAVTQQVTLTKAEYLSKPSSYSDVTLTGPAFVKFRFKYRPMDVLRANGIAPQAPKAKVPTPPPETQKENKPLVKHEKKDVKKSKVKREADGDVIDLTEDTSRPKNKKVKLENFVQGEVIDLT</sequence>
<evidence type="ECO:0000313" key="3">
    <source>
        <dbReference type="EMBL" id="KAK7005974.1"/>
    </source>
</evidence>
<feature type="region of interest" description="Disordered" evidence="1">
    <location>
        <begin position="210"/>
        <end position="267"/>
    </location>
</feature>
<dbReference type="Proteomes" id="UP001362999">
    <property type="component" value="Unassembled WGS sequence"/>
</dbReference>
<feature type="compositionally biased region" description="Basic and acidic residues" evidence="1">
    <location>
        <begin position="226"/>
        <end position="240"/>
    </location>
</feature>
<reference evidence="3 4" key="1">
    <citation type="journal article" date="2024" name="J Genomics">
        <title>Draft genome sequencing and assembly of Favolaschia claudopus CIRM-BRFM 2984 isolated from oak limbs.</title>
        <authorList>
            <person name="Navarro D."/>
            <person name="Drula E."/>
            <person name="Chaduli D."/>
            <person name="Cazenave R."/>
            <person name="Ahrendt S."/>
            <person name="Wang J."/>
            <person name="Lipzen A."/>
            <person name="Daum C."/>
            <person name="Barry K."/>
            <person name="Grigoriev I.V."/>
            <person name="Favel A."/>
            <person name="Rosso M.N."/>
            <person name="Martin F."/>
        </authorList>
    </citation>
    <scope>NUCLEOTIDE SEQUENCE [LARGE SCALE GENOMIC DNA]</scope>
    <source>
        <strain evidence="3 4">CIRM-BRFM 2984</strain>
    </source>
</reference>
<dbReference type="AlphaFoldDB" id="A0AAW0AAX7"/>
<gene>
    <name evidence="3" type="ORF">R3P38DRAFT_3214909</name>
</gene>
<organism evidence="3 4">
    <name type="scientific">Favolaschia claudopus</name>
    <dbReference type="NCBI Taxonomy" id="2862362"/>
    <lineage>
        <taxon>Eukaryota</taxon>
        <taxon>Fungi</taxon>
        <taxon>Dikarya</taxon>
        <taxon>Basidiomycota</taxon>
        <taxon>Agaricomycotina</taxon>
        <taxon>Agaricomycetes</taxon>
        <taxon>Agaricomycetidae</taxon>
        <taxon>Agaricales</taxon>
        <taxon>Marasmiineae</taxon>
        <taxon>Mycenaceae</taxon>
        <taxon>Favolaschia</taxon>
    </lineage>
</organism>
<feature type="domain" description="DUF7918" evidence="2">
    <location>
        <begin position="16"/>
        <end position="213"/>
    </location>
</feature>